<evidence type="ECO:0000256" key="3">
    <source>
        <dbReference type="ARBA" id="ARBA00022692"/>
    </source>
</evidence>
<dbReference type="InterPro" id="IPR032689">
    <property type="entry name" value="TraG-D_C"/>
</dbReference>
<keyword evidence="5" id="KW-0472">Membrane</keyword>
<sequence>MNLFKKLPSGKNDGSEDLLDQPLYKVPGTDTVITWADAVEGTLITGATGSGKSSGPGRHAALAMLKSGFGFCVLCAKPDEKDRWVKYARQAGREDDLVTFNKESGLKFNFLKYEMERSGEGAGEILNLINALMNLNEQSKVYQSGSGGNKEERFWDNSLRRLISRTIATLRLAGEEVSVKNMRKLVSECFKDKEPETYEYLYQMATTTEDIDPVKRGQASEDLNLWIKSSYFLQVILKMQDNISSESVKDEINLVRNYWLKEFPKIGEKTASIVTESFMGIVEPFMNQGILNEQFAGGLSSDLLPENIVSQNKIVIIDFPIKEFGLAGIYAATIYKTAFQAAMERRKIENETNPKPVALWIDEYQSFCNPMTDSLFQTTARSSWVATVYITQSINNIFFVMGNNQPQARAKSLLGNLNLKYFASNADIDTNYWASQMIGQHMTDIQTLNISKNMEVSKSKAQHLQFRVMPDHFTTLKTGRKANNYIVETVAFKSGKLWGKNKENYALVGFRQRR</sequence>
<dbReference type="RefSeq" id="WP_346760382.1">
    <property type="nucleotide sequence ID" value="NZ_JAUJEB010000005.1"/>
</dbReference>
<gene>
    <name evidence="7" type="ORF">QQ020_23385</name>
</gene>
<comment type="subcellular location">
    <subcellularLocation>
        <location evidence="1">Cell membrane</location>
        <topology evidence="1">Multi-pass membrane protein</topology>
    </subcellularLocation>
</comment>
<evidence type="ECO:0000256" key="5">
    <source>
        <dbReference type="ARBA" id="ARBA00023136"/>
    </source>
</evidence>
<keyword evidence="3" id="KW-0812">Transmembrane</keyword>
<dbReference type="SUPFAM" id="SSF52540">
    <property type="entry name" value="P-loop containing nucleoside triphosphate hydrolases"/>
    <property type="match status" value="1"/>
</dbReference>
<evidence type="ECO:0000313" key="8">
    <source>
        <dbReference type="Proteomes" id="UP001172083"/>
    </source>
</evidence>
<dbReference type="PANTHER" id="PTHR37937">
    <property type="entry name" value="CONJUGATIVE TRANSFER: DNA TRANSPORT"/>
    <property type="match status" value="1"/>
</dbReference>
<feature type="domain" description="TraD/TraG TraM recognition site" evidence="6">
    <location>
        <begin position="356"/>
        <end position="463"/>
    </location>
</feature>
<dbReference type="InterPro" id="IPR027417">
    <property type="entry name" value="P-loop_NTPase"/>
</dbReference>
<dbReference type="Proteomes" id="UP001172083">
    <property type="component" value="Unassembled WGS sequence"/>
</dbReference>
<dbReference type="Gene3D" id="3.40.50.300">
    <property type="entry name" value="P-loop containing nucleotide triphosphate hydrolases"/>
    <property type="match status" value="1"/>
</dbReference>
<keyword evidence="2" id="KW-1003">Cell membrane</keyword>
<evidence type="ECO:0000259" key="6">
    <source>
        <dbReference type="Pfam" id="PF12696"/>
    </source>
</evidence>
<protein>
    <submittedName>
        <fullName evidence="7">TraM recognition domain-containing protein</fullName>
    </submittedName>
</protein>
<dbReference type="Pfam" id="PF12696">
    <property type="entry name" value="TraG-D_C"/>
    <property type="match status" value="1"/>
</dbReference>
<evidence type="ECO:0000256" key="1">
    <source>
        <dbReference type="ARBA" id="ARBA00004651"/>
    </source>
</evidence>
<dbReference type="EMBL" id="JAUJEB010000005">
    <property type="protein sequence ID" value="MDN5215044.1"/>
    <property type="molecule type" value="Genomic_DNA"/>
</dbReference>
<evidence type="ECO:0000256" key="2">
    <source>
        <dbReference type="ARBA" id="ARBA00022475"/>
    </source>
</evidence>
<accession>A0ABT8LB88</accession>
<proteinExistence type="predicted"/>
<dbReference type="InterPro" id="IPR051539">
    <property type="entry name" value="T4SS-coupling_protein"/>
</dbReference>
<organism evidence="7 8">
    <name type="scientific">Agaribacillus aureus</name>
    <dbReference type="NCBI Taxonomy" id="3051825"/>
    <lineage>
        <taxon>Bacteria</taxon>
        <taxon>Pseudomonadati</taxon>
        <taxon>Bacteroidota</taxon>
        <taxon>Cytophagia</taxon>
        <taxon>Cytophagales</taxon>
        <taxon>Splendidivirgaceae</taxon>
        <taxon>Agaribacillus</taxon>
    </lineage>
</organism>
<dbReference type="PANTHER" id="PTHR37937:SF1">
    <property type="entry name" value="CONJUGATIVE TRANSFER: DNA TRANSPORT"/>
    <property type="match status" value="1"/>
</dbReference>
<name>A0ABT8LB88_9BACT</name>
<comment type="caution">
    <text evidence="7">The sequence shown here is derived from an EMBL/GenBank/DDBJ whole genome shotgun (WGS) entry which is preliminary data.</text>
</comment>
<keyword evidence="4" id="KW-1133">Transmembrane helix</keyword>
<keyword evidence="8" id="KW-1185">Reference proteome</keyword>
<evidence type="ECO:0000313" key="7">
    <source>
        <dbReference type="EMBL" id="MDN5215044.1"/>
    </source>
</evidence>
<reference evidence="7" key="1">
    <citation type="submission" date="2023-06" db="EMBL/GenBank/DDBJ databases">
        <title>Genomic of Agaribacillus aureum.</title>
        <authorList>
            <person name="Wang G."/>
        </authorList>
    </citation>
    <scope>NUCLEOTIDE SEQUENCE</scope>
    <source>
        <strain evidence="7">BMA12</strain>
    </source>
</reference>
<evidence type="ECO:0000256" key="4">
    <source>
        <dbReference type="ARBA" id="ARBA00022989"/>
    </source>
</evidence>